<dbReference type="EMBL" id="CM000913">
    <property type="protein sequence ID" value="EFG07500.1"/>
    <property type="molecule type" value="Genomic_DNA"/>
</dbReference>
<protein>
    <submittedName>
        <fullName evidence="1">Uncharacterized protein</fullName>
    </submittedName>
</protein>
<keyword evidence="2" id="KW-1185">Reference proteome</keyword>
<dbReference type="Proteomes" id="UP000002357">
    <property type="component" value="Chromosome"/>
</dbReference>
<gene>
    <name evidence="1" type="ORF">SCLAV_2427</name>
</gene>
<name>E2Q8L2_STRCL</name>
<evidence type="ECO:0000313" key="2">
    <source>
        <dbReference type="Proteomes" id="UP000002357"/>
    </source>
</evidence>
<dbReference type="AlphaFoldDB" id="E2Q8L2"/>
<evidence type="ECO:0000313" key="1">
    <source>
        <dbReference type="EMBL" id="EFG07500.1"/>
    </source>
</evidence>
<accession>E2Q8L2</accession>
<proteinExistence type="predicted"/>
<sequence>MQGQMHVHVPAMSISITVLGDIFRGSLPWLPQGLPISVTVRVRPEVIWWQNPALEVQGVPQSVEGL</sequence>
<reference evidence="1 2" key="1">
    <citation type="journal article" date="2010" name="Genome Biol. Evol.">
        <title>The sequence of a 1.8-mb bacterial linear plasmid reveals a rich evolutionary reservoir of secondary metabolic pathways.</title>
        <authorList>
            <person name="Medema M.H."/>
            <person name="Trefzer A."/>
            <person name="Kovalchuk A."/>
            <person name="van den Berg M."/>
            <person name="Mueller U."/>
            <person name="Heijne W."/>
            <person name="Wu L."/>
            <person name="Alam M.T."/>
            <person name="Ronning C.M."/>
            <person name="Nierman W.C."/>
            <person name="Bovenberg R.A.L."/>
            <person name="Breitling R."/>
            <person name="Takano E."/>
        </authorList>
    </citation>
    <scope>NUCLEOTIDE SEQUENCE [LARGE SCALE GENOMIC DNA]</scope>
    <source>
        <strain evidence="2">ATCC 27064 / DSM 738 / JCM 4710 / NBRC 13307 / NCIMB 12785 / NRRL 3585 / VKM Ac-602</strain>
    </source>
</reference>
<organism evidence="1 2">
    <name type="scientific">Streptomyces clavuligerus</name>
    <dbReference type="NCBI Taxonomy" id="1901"/>
    <lineage>
        <taxon>Bacteria</taxon>
        <taxon>Bacillati</taxon>
        <taxon>Actinomycetota</taxon>
        <taxon>Actinomycetes</taxon>
        <taxon>Kitasatosporales</taxon>
        <taxon>Streptomycetaceae</taxon>
        <taxon>Streptomyces</taxon>
    </lineage>
</organism>